<keyword evidence="3" id="KW-1003">Cell membrane</keyword>
<feature type="transmembrane region" description="Helical" evidence="7">
    <location>
        <begin position="122"/>
        <end position="145"/>
    </location>
</feature>
<gene>
    <name evidence="9" type="ORF">LCGC14_2866010</name>
</gene>
<reference evidence="9" key="1">
    <citation type="journal article" date="2015" name="Nature">
        <title>Complex archaea that bridge the gap between prokaryotes and eukaryotes.</title>
        <authorList>
            <person name="Spang A."/>
            <person name="Saw J.H."/>
            <person name="Jorgensen S.L."/>
            <person name="Zaremba-Niedzwiedzka K."/>
            <person name="Martijn J."/>
            <person name="Lind A.E."/>
            <person name="van Eijk R."/>
            <person name="Schleper C."/>
            <person name="Guy L."/>
            <person name="Ettema T.J."/>
        </authorList>
    </citation>
    <scope>NUCLEOTIDE SEQUENCE</scope>
</reference>
<dbReference type="PANTHER" id="PTHR30193:SF37">
    <property type="entry name" value="INNER MEMBRANE ABC TRANSPORTER PERMEASE PROTEIN YCJO"/>
    <property type="match status" value="1"/>
</dbReference>
<dbReference type="InterPro" id="IPR035906">
    <property type="entry name" value="MetI-like_sf"/>
</dbReference>
<keyword evidence="4 7" id="KW-0812">Transmembrane</keyword>
<feature type="transmembrane region" description="Helical" evidence="7">
    <location>
        <begin position="180"/>
        <end position="201"/>
    </location>
</feature>
<evidence type="ECO:0000259" key="8">
    <source>
        <dbReference type="PROSITE" id="PS50928"/>
    </source>
</evidence>
<dbReference type="AlphaFoldDB" id="A0A0F8Y4I1"/>
<dbReference type="GO" id="GO:0055085">
    <property type="term" value="P:transmembrane transport"/>
    <property type="evidence" value="ECO:0007669"/>
    <property type="project" value="InterPro"/>
</dbReference>
<keyword evidence="6 7" id="KW-0472">Membrane</keyword>
<dbReference type="Gene3D" id="1.10.3720.10">
    <property type="entry name" value="MetI-like"/>
    <property type="match status" value="1"/>
</dbReference>
<feature type="transmembrane region" description="Helical" evidence="7">
    <location>
        <begin position="42"/>
        <end position="61"/>
    </location>
</feature>
<feature type="transmembrane region" description="Helical" evidence="7">
    <location>
        <begin position="236"/>
        <end position="256"/>
    </location>
</feature>
<organism evidence="9">
    <name type="scientific">marine sediment metagenome</name>
    <dbReference type="NCBI Taxonomy" id="412755"/>
    <lineage>
        <taxon>unclassified sequences</taxon>
        <taxon>metagenomes</taxon>
        <taxon>ecological metagenomes</taxon>
    </lineage>
</organism>
<keyword evidence="2" id="KW-0813">Transport</keyword>
<name>A0A0F8Y4I1_9ZZZZ</name>
<comment type="subcellular location">
    <subcellularLocation>
        <location evidence="1">Cell membrane</location>
        <topology evidence="1">Multi-pass membrane protein</topology>
    </subcellularLocation>
</comment>
<keyword evidence="5 7" id="KW-1133">Transmembrane helix</keyword>
<feature type="non-terminal residue" evidence="9">
    <location>
        <position position="1"/>
    </location>
</feature>
<accession>A0A0F8Y4I1</accession>
<evidence type="ECO:0000256" key="6">
    <source>
        <dbReference type="ARBA" id="ARBA00023136"/>
    </source>
</evidence>
<evidence type="ECO:0000256" key="4">
    <source>
        <dbReference type="ARBA" id="ARBA00022692"/>
    </source>
</evidence>
<comment type="caution">
    <text evidence="9">The sequence shown here is derived from an EMBL/GenBank/DDBJ whole genome shotgun (WGS) entry which is preliminary data.</text>
</comment>
<evidence type="ECO:0000256" key="7">
    <source>
        <dbReference type="SAM" id="Phobius"/>
    </source>
</evidence>
<dbReference type="PROSITE" id="PS50928">
    <property type="entry name" value="ABC_TM1"/>
    <property type="match status" value="1"/>
</dbReference>
<dbReference type="InterPro" id="IPR051393">
    <property type="entry name" value="ABC_transporter_permease"/>
</dbReference>
<dbReference type="PANTHER" id="PTHR30193">
    <property type="entry name" value="ABC TRANSPORTER PERMEASE PROTEIN"/>
    <property type="match status" value="1"/>
</dbReference>
<evidence type="ECO:0000313" key="9">
    <source>
        <dbReference type="EMBL" id="KKK76203.1"/>
    </source>
</evidence>
<dbReference type="Pfam" id="PF00528">
    <property type="entry name" value="BPD_transp_1"/>
    <property type="match status" value="1"/>
</dbReference>
<dbReference type="InterPro" id="IPR000515">
    <property type="entry name" value="MetI-like"/>
</dbReference>
<sequence>LSMSFANYHMQRPVTKFVGFQNFSRLIKDDIFLISFRNSLQFVLIAFPAEIILGLAIALMLNNRLRAEGYFQTLFFIPYILPMVPAAIIWQWIYAPGNFGLANFFLESIGFQRVSWLIDSKIALNAIIVMHIWKNLGFFVVIFLVGLKDIPNDFKEAALVDGANTWQRIWRVELPIMKPVILFSSVMASIWALSAFTEVYIMTQGTDVSTGVEISVLVFQIYVEGFRYFRMGYSSAISLILFGVSMLLVLVQFRLFREK</sequence>
<evidence type="ECO:0000256" key="2">
    <source>
        <dbReference type="ARBA" id="ARBA00022448"/>
    </source>
</evidence>
<evidence type="ECO:0000256" key="3">
    <source>
        <dbReference type="ARBA" id="ARBA00022475"/>
    </source>
</evidence>
<feature type="domain" description="ABC transmembrane type-1" evidence="8">
    <location>
        <begin position="36"/>
        <end position="252"/>
    </location>
</feature>
<dbReference type="GO" id="GO:0005886">
    <property type="term" value="C:plasma membrane"/>
    <property type="evidence" value="ECO:0007669"/>
    <property type="project" value="UniProtKB-SubCell"/>
</dbReference>
<dbReference type="CDD" id="cd06261">
    <property type="entry name" value="TM_PBP2"/>
    <property type="match status" value="1"/>
</dbReference>
<dbReference type="SUPFAM" id="SSF161098">
    <property type="entry name" value="MetI-like"/>
    <property type="match status" value="1"/>
</dbReference>
<dbReference type="EMBL" id="LAZR01055512">
    <property type="protein sequence ID" value="KKK76203.1"/>
    <property type="molecule type" value="Genomic_DNA"/>
</dbReference>
<protein>
    <recommendedName>
        <fullName evidence="8">ABC transmembrane type-1 domain-containing protein</fullName>
    </recommendedName>
</protein>
<feature type="transmembrane region" description="Helical" evidence="7">
    <location>
        <begin position="73"/>
        <end position="93"/>
    </location>
</feature>
<proteinExistence type="predicted"/>
<evidence type="ECO:0000256" key="1">
    <source>
        <dbReference type="ARBA" id="ARBA00004651"/>
    </source>
</evidence>
<evidence type="ECO:0000256" key="5">
    <source>
        <dbReference type="ARBA" id="ARBA00022989"/>
    </source>
</evidence>